<dbReference type="Proteomes" id="UP000824366">
    <property type="component" value="Chromosome"/>
</dbReference>
<keyword evidence="5" id="KW-1185">Reference proteome</keyword>
<evidence type="ECO:0000256" key="2">
    <source>
        <dbReference type="PROSITE-ProRule" id="PRU00335"/>
    </source>
</evidence>
<evidence type="ECO:0000259" key="3">
    <source>
        <dbReference type="PROSITE" id="PS50977"/>
    </source>
</evidence>
<reference evidence="4 5" key="1">
    <citation type="journal article" date="2021" name="Microbiol. Spectr.">
        <title>A Single Bacterium Capable of Oxidation and Reduction of Iron at Circumneutral pH.</title>
        <authorList>
            <person name="Kato S."/>
            <person name="Ohkuma M."/>
        </authorList>
    </citation>
    <scope>NUCLEOTIDE SEQUENCE [LARGE SCALE GENOMIC DNA]</scope>
    <source>
        <strain evidence="4 5">MIZ03</strain>
    </source>
</reference>
<evidence type="ECO:0000256" key="1">
    <source>
        <dbReference type="ARBA" id="ARBA00023125"/>
    </source>
</evidence>
<dbReference type="PROSITE" id="PS50977">
    <property type="entry name" value="HTH_TETR_2"/>
    <property type="match status" value="1"/>
</dbReference>
<dbReference type="PANTHER" id="PTHR30055">
    <property type="entry name" value="HTH-TYPE TRANSCRIPTIONAL REGULATOR RUTR"/>
    <property type="match status" value="1"/>
</dbReference>
<protein>
    <recommendedName>
        <fullName evidence="3">HTH tetR-type domain-containing protein</fullName>
    </recommendedName>
</protein>
<dbReference type="SUPFAM" id="SSF46689">
    <property type="entry name" value="Homeodomain-like"/>
    <property type="match status" value="1"/>
</dbReference>
<evidence type="ECO:0000313" key="5">
    <source>
        <dbReference type="Proteomes" id="UP000824366"/>
    </source>
</evidence>
<dbReference type="InterPro" id="IPR050109">
    <property type="entry name" value="HTH-type_TetR-like_transc_reg"/>
</dbReference>
<dbReference type="Gene3D" id="1.10.357.10">
    <property type="entry name" value="Tetracycline Repressor, domain 2"/>
    <property type="match status" value="1"/>
</dbReference>
<proteinExistence type="predicted"/>
<dbReference type="Pfam" id="PF00440">
    <property type="entry name" value="TetR_N"/>
    <property type="match status" value="1"/>
</dbReference>
<dbReference type="InterPro" id="IPR009057">
    <property type="entry name" value="Homeodomain-like_sf"/>
</dbReference>
<feature type="domain" description="HTH tetR-type" evidence="3">
    <location>
        <begin position="13"/>
        <end position="73"/>
    </location>
</feature>
<dbReference type="EMBL" id="AP024238">
    <property type="protein sequence ID" value="BCO29728.1"/>
    <property type="molecule type" value="Genomic_DNA"/>
</dbReference>
<evidence type="ECO:0000313" key="4">
    <source>
        <dbReference type="EMBL" id="BCO29728.1"/>
    </source>
</evidence>
<organism evidence="4 5">
    <name type="scientific">Rhodoferax lithotrophicus</name>
    <dbReference type="NCBI Taxonomy" id="2798804"/>
    <lineage>
        <taxon>Bacteria</taxon>
        <taxon>Pseudomonadati</taxon>
        <taxon>Pseudomonadota</taxon>
        <taxon>Betaproteobacteria</taxon>
        <taxon>Burkholderiales</taxon>
        <taxon>Comamonadaceae</taxon>
        <taxon>Rhodoferax</taxon>
    </lineage>
</organism>
<dbReference type="RefSeq" id="WP_223906015.1">
    <property type="nucleotide sequence ID" value="NZ_AP024238.1"/>
</dbReference>
<dbReference type="SUPFAM" id="SSF48498">
    <property type="entry name" value="Tetracyclin repressor-like, C-terminal domain"/>
    <property type="match status" value="1"/>
</dbReference>
<sequence>MTSPPQTPPSQTSSGHQRLLDAAKRCFLADDYHQVSTRRIAELAQVNVSMIRYYFGSKEGLYEEMIRATLNPLLEVLDGEMLATPEGLTDYLRLYYQTMLAAPEFPVLIVRVLALKHGPGRRFVQQLLERGRTRGTQRVDELKQRGLAGPELDPDVLRMAFVSLAMTPMLLKNVFEEQMERPMDADFLNRLASFNGQMMAAGLAALAHPPTHAKDTL</sequence>
<feature type="DNA-binding region" description="H-T-H motif" evidence="2">
    <location>
        <begin position="36"/>
        <end position="55"/>
    </location>
</feature>
<dbReference type="PANTHER" id="PTHR30055:SF233">
    <property type="entry name" value="REGULATORY PROTEIN TETR"/>
    <property type="match status" value="1"/>
</dbReference>
<keyword evidence="1 2" id="KW-0238">DNA-binding</keyword>
<accession>A0ABM7MTS0</accession>
<gene>
    <name evidence="4" type="ORF">MIZ03_4652</name>
</gene>
<name>A0ABM7MTS0_9BURK</name>
<dbReference type="InterPro" id="IPR001647">
    <property type="entry name" value="HTH_TetR"/>
</dbReference>
<dbReference type="InterPro" id="IPR036271">
    <property type="entry name" value="Tet_transcr_reg_TetR-rel_C_sf"/>
</dbReference>